<keyword evidence="1" id="KW-0812">Transmembrane</keyword>
<dbReference type="Gene3D" id="1.20.1270.180">
    <property type="match status" value="1"/>
</dbReference>
<comment type="caution">
    <text evidence="3">The sequence shown here is derived from an EMBL/GenBank/DDBJ whole genome shotgun (WGS) entry which is preliminary data.</text>
</comment>
<proteinExistence type="predicted"/>
<sequence length="203" mass="22388">MALFSGHFFADTDRAKLIAMAMASSGIKALMLAVLLVSHILGGIMLYCNTLMLRAVARRSVFTRARAWLTASLLLAGMAVMPVAQAASATASAPEQDCGNAANTLEINACLQKQQEQTEAQLNQVYREVLAQISAESAQPDSPAQMKQQFIAAQRAWISFREKDCQAVYTFWSQGTIRNAMYLGCMRSRAEQRIKELQEYTQP</sequence>
<keyword evidence="1" id="KW-0472">Membrane</keyword>
<keyword evidence="1" id="KW-1133">Transmembrane helix</keyword>
<reference evidence="3" key="1">
    <citation type="submission" date="2021-03" db="EMBL/GenBank/DDBJ databases">
        <title>Plesiomonas shigelloides zfcc0051, isolated from zebrafish feces.</title>
        <authorList>
            <person name="Vanderhoek Z."/>
            <person name="Gaulke C."/>
        </authorList>
    </citation>
    <scope>NUCLEOTIDE SEQUENCE</scope>
    <source>
        <strain evidence="3">Zfcc0051</strain>
    </source>
</reference>
<dbReference type="AlphaFoldDB" id="A0A8I2B5V0"/>
<protein>
    <submittedName>
        <fullName evidence="3">DUF1311 domain-containing protein</fullName>
    </submittedName>
</protein>
<feature type="transmembrane region" description="Helical" evidence="1">
    <location>
        <begin position="65"/>
        <end position="84"/>
    </location>
</feature>
<accession>A0A8I2B5V0</accession>
<dbReference type="Proteomes" id="UP000664658">
    <property type="component" value="Unassembled WGS sequence"/>
</dbReference>
<feature type="domain" description="Lysozyme inhibitor LprI-like N-terminal" evidence="2">
    <location>
        <begin position="99"/>
        <end position="197"/>
    </location>
</feature>
<organism evidence="3 4">
    <name type="scientific">Plesiomonas shigelloides</name>
    <name type="common">Aeromonas shigelloides</name>
    <dbReference type="NCBI Taxonomy" id="703"/>
    <lineage>
        <taxon>Bacteria</taxon>
        <taxon>Pseudomonadati</taxon>
        <taxon>Pseudomonadota</taxon>
        <taxon>Gammaproteobacteria</taxon>
        <taxon>Enterobacterales</taxon>
        <taxon>Enterobacteriaceae</taxon>
        <taxon>Plesiomonas</taxon>
    </lineage>
</organism>
<dbReference type="EMBL" id="JAFNAA010000017">
    <property type="protein sequence ID" value="MBO1109345.1"/>
    <property type="molecule type" value="Genomic_DNA"/>
</dbReference>
<dbReference type="InterPro" id="IPR009739">
    <property type="entry name" value="LprI-like_N"/>
</dbReference>
<evidence type="ECO:0000313" key="3">
    <source>
        <dbReference type="EMBL" id="MBO1109345.1"/>
    </source>
</evidence>
<gene>
    <name evidence="3" type="ORF">J2R62_14200</name>
</gene>
<evidence type="ECO:0000313" key="4">
    <source>
        <dbReference type="Proteomes" id="UP000664658"/>
    </source>
</evidence>
<evidence type="ECO:0000259" key="2">
    <source>
        <dbReference type="Pfam" id="PF07007"/>
    </source>
</evidence>
<name>A0A8I2B5V0_PLESH</name>
<feature type="transmembrane region" description="Helical" evidence="1">
    <location>
        <begin position="29"/>
        <end position="53"/>
    </location>
</feature>
<dbReference type="Pfam" id="PF07007">
    <property type="entry name" value="LprI"/>
    <property type="match status" value="1"/>
</dbReference>
<evidence type="ECO:0000256" key="1">
    <source>
        <dbReference type="SAM" id="Phobius"/>
    </source>
</evidence>
<dbReference type="RefSeq" id="WP_207542516.1">
    <property type="nucleotide sequence ID" value="NZ_JAFNAA010000017.1"/>
</dbReference>